<comment type="caution">
    <text evidence="1">The sequence shown here is derived from an EMBL/GenBank/DDBJ whole genome shotgun (WGS) entry which is preliminary data.</text>
</comment>
<dbReference type="Proteomes" id="UP001162060">
    <property type="component" value="Unassembled WGS sequence"/>
</dbReference>
<gene>
    <name evidence="1" type="ORF">PM001_LOCUS22535</name>
</gene>
<evidence type="ECO:0000313" key="2">
    <source>
        <dbReference type="Proteomes" id="UP001162060"/>
    </source>
</evidence>
<sequence>MDFSGMKRTWWGIVVVGGRRGVSERVALSVVHASKWDAAASVSRVFSG</sequence>
<protein>
    <recommendedName>
        <fullName evidence="3">Polyketide synthase</fullName>
    </recommendedName>
</protein>
<proteinExistence type="predicted"/>
<organism evidence="1 2">
    <name type="scientific">Peronospora matthiolae</name>
    <dbReference type="NCBI Taxonomy" id="2874970"/>
    <lineage>
        <taxon>Eukaryota</taxon>
        <taxon>Sar</taxon>
        <taxon>Stramenopiles</taxon>
        <taxon>Oomycota</taxon>
        <taxon>Peronosporomycetes</taxon>
        <taxon>Peronosporales</taxon>
        <taxon>Peronosporaceae</taxon>
        <taxon>Peronospora</taxon>
    </lineage>
</organism>
<evidence type="ECO:0008006" key="3">
    <source>
        <dbReference type="Google" id="ProtNLM"/>
    </source>
</evidence>
<reference evidence="1" key="1">
    <citation type="submission" date="2024-01" db="EMBL/GenBank/DDBJ databases">
        <authorList>
            <person name="Webb A."/>
        </authorList>
    </citation>
    <scope>NUCLEOTIDE SEQUENCE</scope>
    <source>
        <strain evidence="1">Pm1</strain>
    </source>
</reference>
<dbReference type="EMBL" id="CAKLBY020000227">
    <property type="protein sequence ID" value="CAK7937385.1"/>
    <property type="molecule type" value="Genomic_DNA"/>
</dbReference>
<name>A0AAV1US76_9STRA</name>
<accession>A0AAV1US76</accession>
<dbReference type="AlphaFoldDB" id="A0AAV1US76"/>
<evidence type="ECO:0000313" key="1">
    <source>
        <dbReference type="EMBL" id="CAK7937385.1"/>
    </source>
</evidence>